<keyword evidence="2" id="KW-1003">Cell membrane</keyword>
<feature type="transmembrane region" description="Helical" evidence="6">
    <location>
        <begin position="248"/>
        <end position="269"/>
    </location>
</feature>
<feature type="transmembrane region" description="Helical" evidence="6">
    <location>
        <begin position="309"/>
        <end position="327"/>
    </location>
</feature>
<reference evidence="8 9" key="1">
    <citation type="submission" date="2018-06" db="EMBL/GenBank/DDBJ databases">
        <authorList>
            <consortium name="Pathogen Informatics"/>
            <person name="Doyle S."/>
        </authorList>
    </citation>
    <scope>NUCLEOTIDE SEQUENCE [LARGE SCALE GENOMIC DNA]</scope>
    <source>
        <strain evidence="8 9">NCTC11179</strain>
    </source>
</reference>
<dbReference type="InterPro" id="IPR013525">
    <property type="entry name" value="ABC2_TM"/>
</dbReference>
<feature type="domain" description="ABC-2 type transporter transmembrane" evidence="7">
    <location>
        <begin position="30"/>
        <end position="385"/>
    </location>
</feature>
<evidence type="ECO:0000256" key="3">
    <source>
        <dbReference type="ARBA" id="ARBA00022692"/>
    </source>
</evidence>
<keyword evidence="5 6" id="KW-0472">Membrane</keyword>
<feature type="transmembrane region" description="Helical" evidence="6">
    <location>
        <begin position="368"/>
        <end position="388"/>
    </location>
</feature>
<evidence type="ECO:0000313" key="9">
    <source>
        <dbReference type="Proteomes" id="UP000255024"/>
    </source>
</evidence>
<proteinExistence type="predicted"/>
<feature type="transmembrane region" description="Helical" evidence="6">
    <location>
        <begin position="28"/>
        <end position="48"/>
    </location>
</feature>
<keyword evidence="9" id="KW-1185">Reference proteome</keyword>
<dbReference type="PANTHER" id="PTHR30294">
    <property type="entry name" value="MEMBRANE COMPONENT OF ABC TRANSPORTER YHHJ-RELATED"/>
    <property type="match status" value="1"/>
</dbReference>
<evidence type="ECO:0000256" key="1">
    <source>
        <dbReference type="ARBA" id="ARBA00004651"/>
    </source>
</evidence>
<keyword evidence="4 6" id="KW-1133">Transmembrane helix</keyword>
<dbReference type="AlphaFoldDB" id="A0A378U4W3"/>
<dbReference type="GO" id="GO:0005886">
    <property type="term" value="C:plasma membrane"/>
    <property type="evidence" value="ECO:0007669"/>
    <property type="project" value="UniProtKB-SubCell"/>
</dbReference>
<organism evidence="8 9">
    <name type="scientific">Myroides odoratus</name>
    <name type="common">Flavobacterium odoratum</name>
    <dbReference type="NCBI Taxonomy" id="256"/>
    <lineage>
        <taxon>Bacteria</taxon>
        <taxon>Pseudomonadati</taxon>
        <taxon>Bacteroidota</taxon>
        <taxon>Flavobacteriia</taxon>
        <taxon>Flavobacteriales</taxon>
        <taxon>Flavobacteriaceae</taxon>
        <taxon>Myroides</taxon>
    </lineage>
</organism>
<dbReference type="Pfam" id="PF12698">
    <property type="entry name" value="ABC2_membrane_3"/>
    <property type="match status" value="1"/>
</dbReference>
<protein>
    <submittedName>
        <fullName evidence="8">Inner membrane transport permease ybhS</fullName>
    </submittedName>
</protein>
<feature type="transmembrane region" description="Helical" evidence="6">
    <location>
        <begin position="195"/>
        <end position="217"/>
    </location>
</feature>
<dbReference type="GO" id="GO:0140359">
    <property type="term" value="F:ABC-type transporter activity"/>
    <property type="evidence" value="ECO:0007669"/>
    <property type="project" value="InterPro"/>
</dbReference>
<dbReference type="InterPro" id="IPR051449">
    <property type="entry name" value="ABC-2_transporter_component"/>
</dbReference>
<evidence type="ECO:0000256" key="2">
    <source>
        <dbReference type="ARBA" id="ARBA00022475"/>
    </source>
</evidence>
<dbReference type="Proteomes" id="UP000255024">
    <property type="component" value="Unassembled WGS sequence"/>
</dbReference>
<accession>A0A378U4W3</accession>
<evidence type="ECO:0000259" key="7">
    <source>
        <dbReference type="Pfam" id="PF12698"/>
    </source>
</evidence>
<evidence type="ECO:0000256" key="5">
    <source>
        <dbReference type="ARBA" id="ARBA00023136"/>
    </source>
</evidence>
<dbReference type="EMBL" id="UGQL01000002">
    <property type="protein sequence ID" value="STZ70146.1"/>
    <property type="molecule type" value="Genomic_DNA"/>
</dbReference>
<feature type="transmembrane region" description="Helical" evidence="6">
    <location>
        <begin position="281"/>
        <end position="302"/>
    </location>
</feature>
<comment type="subcellular location">
    <subcellularLocation>
        <location evidence="1">Cell membrane</location>
        <topology evidence="1">Multi-pass membrane protein</topology>
    </subcellularLocation>
</comment>
<dbReference type="PANTHER" id="PTHR30294:SF46">
    <property type="entry name" value="ABC TRANSPORTER PERMEASE"/>
    <property type="match status" value="1"/>
</dbReference>
<dbReference type="Gene3D" id="3.40.1710.10">
    <property type="entry name" value="abc type-2 transporter like domain"/>
    <property type="match status" value="1"/>
</dbReference>
<evidence type="ECO:0000313" key="8">
    <source>
        <dbReference type="EMBL" id="STZ70146.1"/>
    </source>
</evidence>
<name>A0A378U4W3_MYROD</name>
<dbReference type="RefSeq" id="WP_115092696.1">
    <property type="nucleotide sequence ID" value="NZ_CP068107.1"/>
</dbReference>
<keyword evidence="3 6" id="KW-0812">Transmembrane</keyword>
<evidence type="ECO:0000256" key="6">
    <source>
        <dbReference type="SAM" id="Phobius"/>
    </source>
</evidence>
<gene>
    <name evidence="8" type="primary">ybhS_2</name>
    <name evidence="8" type="ORF">NCTC11179_03679</name>
</gene>
<sequence length="402" mass="45350">MMLKRWIENWALIIESCKREIQMIFKDSAIVITYIVCVLLVAFVYSYVYSKEVITELPVAIVNQDQSKMSFQIDRMLDATPQLKVDLRTASMDLAQEAFYQEKIKGIIVIPEHFGRDLQKGKVPTLGAYCDASYMLYYKQTLGAVMLTAGTLGGQVEVNKMMAGGMPMKQAAATRRPFDVTAKPLFNINGGYATFLMPAVFLIAIQTLQLNGMGILAGTLREKRSFGQAFAYATGRFSNFFLTIGRSLAYLILSMLMMWIVLGVVMHLFTFPQRGNLMEVTLFLIPFLLAVSFLGMTLANCFKHREDSIMTITLFSIPTLLMTGLSWPTTAFPTAIKVISFFVPSTVGTKGFVALTQFGASLQDIKDLFVQMWLVCLFYFMLAIWTNWRLRRKEGETISQEI</sequence>
<evidence type="ECO:0000256" key="4">
    <source>
        <dbReference type="ARBA" id="ARBA00022989"/>
    </source>
</evidence>